<dbReference type="RefSeq" id="WP_185416905.1">
    <property type="nucleotide sequence ID" value="NZ_JAARZI010000012.1"/>
</dbReference>
<evidence type="ECO:0000313" key="2">
    <source>
        <dbReference type="EMBL" id="MBC1490991.1"/>
    </source>
</evidence>
<gene>
    <name evidence="2" type="ORF">HCI99_04050</name>
    <name evidence="3" type="ORF">HCI99_04585</name>
</gene>
<dbReference type="InterPro" id="IPR050678">
    <property type="entry name" value="DNA_Partitioning_ATPase"/>
</dbReference>
<dbReference type="CDD" id="cd02042">
    <property type="entry name" value="ParAB_family"/>
    <property type="match status" value="1"/>
</dbReference>
<evidence type="ECO:0000313" key="4">
    <source>
        <dbReference type="Proteomes" id="UP000533953"/>
    </source>
</evidence>
<dbReference type="InterPro" id="IPR025669">
    <property type="entry name" value="AAA_dom"/>
</dbReference>
<dbReference type="Pfam" id="PF13614">
    <property type="entry name" value="AAA_31"/>
    <property type="match status" value="1"/>
</dbReference>
<sequence length="356" mass="40275">MVDIEPILRRYDNILSGSSLDNPLSNGKDFKTYAVSNFRGGIGKTTLSLNIAYKFAKDYRSLFLDMCPQRNFSELLLRDDLLNANPTIHDALMNKIMGPAWGLENDPISRRVRDTNSIFDSDTKISHIIPGSDQLFLFPNNLYTQLNQYYSLSSDSGKNKNGISTILQSLNDIISEETQDLKSEKVLMDTSPFFGGGTHLAWMAADALIIPVRVDEQSLLALELTLSMLSDDNKDYNIWRNRAGIIKKTKVQAIAITHCGWNRQSKHQIDSTSKVFIEKALEIAEKYKSVFSTDEPIDHFAVLSDFQGSGKISGKFGIPMEKLEKKSYTIDGKRLKVNNSVDRYKKEIDYLYDLIN</sequence>
<dbReference type="AlphaFoldDB" id="A0A7X0XBD3"/>
<comment type="caution">
    <text evidence="3">The sequence shown here is derived from an EMBL/GenBank/DDBJ whole genome shotgun (WGS) entry which is preliminary data.</text>
</comment>
<name>A0A7X0XBD3_9LIST</name>
<dbReference type="PANTHER" id="PTHR13696">
    <property type="entry name" value="P-LOOP CONTAINING NUCLEOSIDE TRIPHOSPHATE HYDROLASE"/>
    <property type="match status" value="1"/>
</dbReference>
<dbReference type="PROSITE" id="PS51147">
    <property type="entry name" value="PFTA"/>
    <property type="match status" value="1"/>
</dbReference>
<evidence type="ECO:0000259" key="1">
    <source>
        <dbReference type="Pfam" id="PF13614"/>
    </source>
</evidence>
<dbReference type="EMBL" id="JAASTX010000004">
    <property type="protein sequence ID" value="MBC1491094.1"/>
    <property type="molecule type" value="Genomic_DNA"/>
</dbReference>
<dbReference type="Gene3D" id="3.40.50.300">
    <property type="entry name" value="P-loop containing nucleotide triphosphate hydrolases"/>
    <property type="match status" value="1"/>
</dbReference>
<dbReference type="PANTHER" id="PTHR13696:SF99">
    <property type="entry name" value="COBYRINIC ACID AC-DIAMIDE SYNTHASE"/>
    <property type="match status" value="1"/>
</dbReference>
<feature type="domain" description="AAA" evidence="1">
    <location>
        <begin position="31"/>
        <end position="225"/>
    </location>
</feature>
<dbReference type="InterPro" id="IPR002088">
    <property type="entry name" value="Prenyl_trans_a"/>
</dbReference>
<dbReference type="SUPFAM" id="SSF52540">
    <property type="entry name" value="P-loop containing nucleoside triphosphate hydrolases"/>
    <property type="match status" value="1"/>
</dbReference>
<dbReference type="EMBL" id="JAASTX010000004">
    <property type="protein sequence ID" value="MBC1490991.1"/>
    <property type="molecule type" value="Genomic_DNA"/>
</dbReference>
<organism evidence="3 4">
    <name type="scientific">Listeria booriae</name>
    <dbReference type="NCBI Taxonomy" id="1552123"/>
    <lineage>
        <taxon>Bacteria</taxon>
        <taxon>Bacillati</taxon>
        <taxon>Bacillota</taxon>
        <taxon>Bacilli</taxon>
        <taxon>Bacillales</taxon>
        <taxon>Listeriaceae</taxon>
        <taxon>Listeria</taxon>
    </lineage>
</organism>
<proteinExistence type="predicted"/>
<dbReference type="GO" id="GO:0008318">
    <property type="term" value="F:protein prenyltransferase activity"/>
    <property type="evidence" value="ECO:0007669"/>
    <property type="project" value="InterPro"/>
</dbReference>
<reference evidence="3 4" key="1">
    <citation type="submission" date="2020-03" db="EMBL/GenBank/DDBJ databases">
        <title>Soil Listeria distribution.</title>
        <authorList>
            <person name="Liao J."/>
            <person name="Wiedmann M."/>
        </authorList>
    </citation>
    <scope>NUCLEOTIDE SEQUENCE [LARGE SCALE GENOMIC DNA]</scope>
    <source>
        <strain evidence="3 4">FSL L7-1547</strain>
    </source>
</reference>
<protein>
    <submittedName>
        <fullName evidence="3">ParA family protein</fullName>
    </submittedName>
</protein>
<dbReference type="Proteomes" id="UP000533953">
    <property type="component" value="Unassembled WGS sequence"/>
</dbReference>
<accession>A0A7X0XBD3</accession>
<evidence type="ECO:0000313" key="3">
    <source>
        <dbReference type="EMBL" id="MBC1491094.1"/>
    </source>
</evidence>
<dbReference type="InterPro" id="IPR027417">
    <property type="entry name" value="P-loop_NTPase"/>
</dbReference>